<organism evidence="1">
    <name type="scientific">Lepeophtheirus salmonis</name>
    <name type="common">Salmon louse</name>
    <name type="synonym">Caligus salmonis</name>
    <dbReference type="NCBI Taxonomy" id="72036"/>
    <lineage>
        <taxon>Eukaryota</taxon>
        <taxon>Metazoa</taxon>
        <taxon>Ecdysozoa</taxon>
        <taxon>Arthropoda</taxon>
        <taxon>Crustacea</taxon>
        <taxon>Multicrustacea</taxon>
        <taxon>Hexanauplia</taxon>
        <taxon>Copepoda</taxon>
        <taxon>Siphonostomatoida</taxon>
        <taxon>Caligidae</taxon>
        <taxon>Lepeophtheirus</taxon>
    </lineage>
</organism>
<sequence>HNVFMITHNLENINLKLHLLLNRSTLSIHQILVIRDIHDFHCILLSARFFHTAPHNGAKALAQNFHRIVILVKVILIGHGAPIPLLFRGYLIPILDKVIEIKIVFWELHHDDRSP</sequence>
<dbReference type="AlphaFoldDB" id="A0A0K2VGX4"/>
<protein>
    <submittedName>
        <fullName evidence="1">Uncharacterized protein</fullName>
    </submittedName>
</protein>
<accession>A0A0K2VGX4</accession>
<name>A0A0K2VGX4_LEPSM</name>
<proteinExistence type="predicted"/>
<feature type="non-terminal residue" evidence="1">
    <location>
        <position position="115"/>
    </location>
</feature>
<dbReference type="EMBL" id="HACA01032071">
    <property type="protein sequence ID" value="CDW49432.1"/>
    <property type="molecule type" value="Transcribed_RNA"/>
</dbReference>
<feature type="non-terminal residue" evidence="1">
    <location>
        <position position="1"/>
    </location>
</feature>
<reference evidence="1" key="1">
    <citation type="submission" date="2014-05" db="EMBL/GenBank/DDBJ databases">
        <authorList>
            <person name="Chronopoulou M."/>
        </authorList>
    </citation>
    <scope>NUCLEOTIDE SEQUENCE</scope>
    <source>
        <tissue evidence="1">Whole organism</tissue>
    </source>
</reference>
<evidence type="ECO:0000313" key="1">
    <source>
        <dbReference type="EMBL" id="CDW49432.1"/>
    </source>
</evidence>